<evidence type="ECO:0000313" key="2">
    <source>
        <dbReference type="EMBL" id="QSQ22740.1"/>
    </source>
</evidence>
<gene>
    <name evidence="2" type="ORF">JY651_47885</name>
</gene>
<protein>
    <submittedName>
        <fullName evidence="2">Uncharacterized protein</fullName>
    </submittedName>
</protein>
<accession>A0ABX7NV03</accession>
<feature type="compositionally biased region" description="Low complexity" evidence="1">
    <location>
        <begin position="148"/>
        <end position="162"/>
    </location>
</feature>
<evidence type="ECO:0000256" key="1">
    <source>
        <dbReference type="SAM" id="MobiDB-lite"/>
    </source>
</evidence>
<sequence>MRTPEPVRLLEESSDASPELRELLGSALDDGPSAAQLASLAARLAPLQSPPGPTAPAPAAPASAPLAGGTTVATGLKLKVLVGVAALTGAVGSFQAGRVYERARPPAVVHAQRERAPEEGSRSAAPPEPVESAPRADETPAPGPVAPAPVAERAPAPAASRSHPPRQPEVARKPVVELEPSSEARTTSPEDEELLLIDDAQRALQRGAAEEALSLLRGHASRFEAGALAQEREVLAIEALVLLGRRPEAQRRAEEFLTKYPTSSHLIRLQKLLHPQAP</sequence>
<dbReference type="InterPro" id="IPR011990">
    <property type="entry name" value="TPR-like_helical_dom_sf"/>
</dbReference>
<feature type="compositionally biased region" description="Pro residues" evidence="1">
    <location>
        <begin position="48"/>
        <end position="59"/>
    </location>
</feature>
<name>A0ABX7NV03_9BACT</name>
<feature type="region of interest" description="Disordered" evidence="1">
    <location>
        <begin position="107"/>
        <end position="193"/>
    </location>
</feature>
<organism evidence="2 3">
    <name type="scientific">Pyxidicoccus parkwayensis</name>
    <dbReference type="NCBI Taxonomy" id="2813578"/>
    <lineage>
        <taxon>Bacteria</taxon>
        <taxon>Pseudomonadati</taxon>
        <taxon>Myxococcota</taxon>
        <taxon>Myxococcia</taxon>
        <taxon>Myxococcales</taxon>
        <taxon>Cystobacterineae</taxon>
        <taxon>Myxococcaceae</taxon>
        <taxon>Pyxidicoccus</taxon>
    </lineage>
</organism>
<dbReference type="EMBL" id="CP071090">
    <property type="protein sequence ID" value="QSQ22740.1"/>
    <property type="molecule type" value="Genomic_DNA"/>
</dbReference>
<dbReference type="Gene3D" id="1.25.40.10">
    <property type="entry name" value="Tetratricopeptide repeat domain"/>
    <property type="match status" value="1"/>
</dbReference>
<proteinExistence type="predicted"/>
<feature type="compositionally biased region" description="Low complexity" evidence="1">
    <location>
        <begin position="60"/>
        <end position="69"/>
    </location>
</feature>
<feature type="region of interest" description="Disordered" evidence="1">
    <location>
        <begin position="44"/>
        <end position="69"/>
    </location>
</feature>
<keyword evidence="3" id="KW-1185">Reference proteome</keyword>
<evidence type="ECO:0000313" key="3">
    <source>
        <dbReference type="Proteomes" id="UP000662747"/>
    </source>
</evidence>
<feature type="compositionally biased region" description="Basic and acidic residues" evidence="1">
    <location>
        <begin position="111"/>
        <end position="121"/>
    </location>
</feature>
<dbReference type="RefSeq" id="WP_206724316.1">
    <property type="nucleotide sequence ID" value="NZ_CP071090.1"/>
</dbReference>
<dbReference type="Proteomes" id="UP000662747">
    <property type="component" value="Chromosome"/>
</dbReference>
<feature type="compositionally biased region" description="Low complexity" evidence="1">
    <location>
        <begin position="122"/>
        <end position="133"/>
    </location>
</feature>
<reference evidence="2 3" key="1">
    <citation type="submission" date="2021-02" db="EMBL/GenBank/DDBJ databases">
        <title>De Novo genome assembly of isolated myxobacteria.</title>
        <authorList>
            <person name="Stevens D.C."/>
        </authorList>
    </citation>
    <scope>NUCLEOTIDE SEQUENCE [LARGE SCALE GENOMIC DNA]</scope>
    <source>
        <strain evidence="3">SCPEA02</strain>
    </source>
</reference>